<keyword evidence="1" id="KW-0812">Transmembrane</keyword>
<organism evidence="3 4">
    <name type="scientific">Cypionkella aquatica</name>
    <dbReference type="NCBI Taxonomy" id="1756042"/>
    <lineage>
        <taxon>Bacteria</taxon>
        <taxon>Pseudomonadati</taxon>
        <taxon>Pseudomonadota</taxon>
        <taxon>Alphaproteobacteria</taxon>
        <taxon>Rhodobacterales</taxon>
        <taxon>Paracoccaceae</taxon>
        <taxon>Cypionkella</taxon>
    </lineage>
</organism>
<sequence>MAVNSSPTRKQGEIGFAAVLLAVAGAAFLGAGDYPGASGTYPRVFAICLGICAMLVILRAVMQSAPGDDAPFFTHLGRFLLGFGVLGFYILAIDTIGYVIPSLILGIALPLALRFRDLRMAVLASFATMAFILVVFVVILKRPLPADVLDPLLGMLR</sequence>
<keyword evidence="1" id="KW-1133">Transmembrane helix</keyword>
<accession>A0AA37X0A3</accession>
<feature type="domain" description="DUF1468" evidence="2">
    <location>
        <begin position="16"/>
        <end position="145"/>
    </location>
</feature>
<protein>
    <recommendedName>
        <fullName evidence="2">DUF1468 domain-containing protein</fullName>
    </recommendedName>
</protein>
<gene>
    <name evidence="3" type="ORF">GCM10010873_21110</name>
</gene>
<evidence type="ECO:0000256" key="1">
    <source>
        <dbReference type="SAM" id="Phobius"/>
    </source>
</evidence>
<reference evidence="3 4" key="1">
    <citation type="journal article" date="2014" name="Int. J. Syst. Evol. Microbiol.">
        <title>Complete genome sequence of Corynebacterium casei LMG S-19264T (=DSM 44701T), isolated from a smear-ripened cheese.</title>
        <authorList>
            <consortium name="US DOE Joint Genome Institute (JGI-PGF)"/>
            <person name="Walter F."/>
            <person name="Albersmeier A."/>
            <person name="Kalinowski J."/>
            <person name="Ruckert C."/>
        </authorList>
    </citation>
    <scope>NUCLEOTIDE SEQUENCE [LARGE SCALE GENOMIC DNA]</scope>
    <source>
        <strain evidence="3 4">NBRC 111766</strain>
    </source>
</reference>
<proteinExistence type="predicted"/>
<evidence type="ECO:0000313" key="4">
    <source>
        <dbReference type="Proteomes" id="UP001157355"/>
    </source>
</evidence>
<comment type="caution">
    <text evidence="3">The sequence shown here is derived from an EMBL/GenBank/DDBJ whole genome shotgun (WGS) entry which is preliminary data.</text>
</comment>
<feature type="transmembrane region" description="Helical" evidence="1">
    <location>
        <begin position="120"/>
        <end position="140"/>
    </location>
</feature>
<dbReference type="EMBL" id="BSPP01000007">
    <property type="protein sequence ID" value="GLS87137.1"/>
    <property type="molecule type" value="Genomic_DNA"/>
</dbReference>
<keyword evidence="1" id="KW-0472">Membrane</keyword>
<evidence type="ECO:0000259" key="2">
    <source>
        <dbReference type="Pfam" id="PF07331"/>
    </source>
</evidence>
<dbReference type="Proteomes" id="UP001157355">
    <property type="component" value="Unassembled WGS sequence"/>
</dbReference>
<feature type="transmembrane region" description="Helical" evidence="1">
    <location>
        <begin position="44"/>
        <end position="61"/>
    </location>
</feature>
<keyword evidence="4" id="KW-1185">Reference proteome</keyword>
<dbReference type="InterPro" id="IPR009936">
    <property type="entry name" value="DUF1468"/>
</dbReference>
<dbReference type="RefSeq" id="WP_284325318.1">
    <property type="nucleotide sequence ID" value="NZ_BSPP01000007.1"/>
</dbReference>
<evidence type="ECO:0000313" key="3">
    <source>
        <dbReference type="EMBL" id="GLS87137.1"/>
    </source>
</evidence>
<name>A0AA37X0A3_9RHOB</name>
<dbReference type="Pfam" id="PF07331">
    <property type="entry name" value="TctB"/>
    <property type="match status" value="1"/>
</dbReference>
<feature type="transmembrane region" description="Helical" evidence="1">
    <location>
        <begin position="12"/>
        <end position="32"/>
    </location>
</feature>
<dbReference type="AlphaFoldDB" id="A0AA37X0A3"/>